<proteinExistence type="predicted"/>
<gene>
    <name evidence="1" type="ORF">EPA93_43320</name>
</gene>
<dbReference type="EMBL" id="CP035758">
    <property type="protein sequence ID" value="QBD82447.1"/>
    <property type="molecule type" value="Genomic_DNA"/>
</dbReference>
<dbReference type="AlphaFoldDB" id="A0A4P6K2K3"/>
<name>A0A4P6K2K3_KTERU</name>
<evidence type="ECO:0000313" key="2">
    <source>
        <dbReference type="Proteomes" id="UP000290365"/>
    </source>
</evidence>
<protein>
    <submittedName>
        <fullName evidence="1">Uncharacterized protein</fullName>
    </submittedName>
</protein>
<dbReference type="KEGG" id="kbs:EPA93_43320"/>
<evidence type="ECO:0000313" key="1">
    <source>
        <dbReference type="EMBL" id="QBD82447.1"/>
    </source>
</evidence>
<dbReference type="Proteomes" id="UP000290365">
    <property type="component" value="Chromosome"/>
</dbReference>
<organism evidence="1 2">
    <name type="scientific">Ktedonosporobacter rubrisoli</name>
    <dbReference type="NCBI Taxonomy" id="2509675"/>
    <lineage>
        <taxon>Bacteria</taxon>
        <taxon>Bacillati</taxon>
        <taxon>Chloroflexota</taxon>
        <taxon>Ktedonobacteria</taxon>
        <taxon>Ktedonobacterales</taxon>
        <taxon>Ktedonosporobacteraceae</taxon>
        <taxon>Ktedonosporobacter</taxon>
    </lineage>
</organism>
<accession>A0A4P6K2K3</accession>
<dbReference type="RefSeq" id="WP_129893516.1">
    <property type="nucleotide sequence ID" value="NZ_CP035758.1"/>
</dbReference>
<keyword evidence="2" id="KW-1185">Reference proteome</keyword>
<reference evidence="1 2" key="1">
    <citation type="submission" date="2019-01" db="EMBL/GenBank/DDBJ databases">
        <title>Ktedonosporobacter rubrisoli SCAWS-G2.</title>
        <authorList>
            <person name="Huang Y."/>
            <person name="Yan B."/>
        </authorList>
    </citation>
    <scope>NUCLEOTIDE SEQUENCE [LARGE SCALE GENOMIC DNA]</scope>
    <source>
        <strain evidence="1 2">SCAWS-G2</strain>
    </source>
</reference>
<sequence length="163" mass="18877">MIPEDHKPNEQEKAFLKFSPQIHNYILDLLDGWPEECEISTWLAEDVALTQFGGLPEDMGKFKEAIREVISYHQYRDPSDVTSTTDQDIGGPFTPFLEDFETQSPAVIEQLNRTLEWLKRSEITPEHGDDFIRQDLLLGPEPTKVVDITEFRKSSDTFDLFDR</sequence>